<dbReference type="Pfam" id="PF11905">
    <property type="entry name" value="DUF3425"/>
    <property type="match status" value="1"/>
</dbReference>
<dbReference type="GeneID" id="54480269"/>
<dbReference type="EMBL" id="ML996580">
    <property type="protein sequence ID" value="KAF2754366.1"/>
    <property type="molecule type" value="Genomic_DNA"/>
</dbReference>
<evidence type="ECO:0000313" key="3">
    <source>
        <dbReference type="Proteomes" id="UP000799437"/>
    </source>
</evidence>
<evidence type="ECO:0000256" key="1">
    <source>
        <dbReference type="SAM" id="MobiDB-lite"/>
    </source>
</evidence>
<dbReference type="RefSeq" id="XP_033596817.1">
    <property type="nucleotide sequence ID" value="XM_033739215.1"/>
</dbReference>
<accession>A0A6A6VX40</accession>
<proteinExistence type="predicted"/>
<dbReference type="Proteomes" id="UP000799437">
    <property type="component" value="Unassembled WGS sequence"/>
</dbReference>
<dbReference type="PANTHER" id="PTHR38116">
    <property type="entry name" value="CHROMOSOME 7, WHOLE GENOME SHOTGUN SEQUENCE"/>
    <property type="match status" value="1"/>
</dbReference>
<feature type="region of interest" description="Disordered" evidence="1">
    <location>
        <begin position="40"/>
        <end position="67"/>
    </location>
</feature>
<protein>
    <recommendedName>
        <fullName evidence="4">BZIP domain-containing protein</fullName>
    </recommendedName>
</protein>
<organism evidence="2 3">
    <name type="scientific">Pseudovirgaria hyperparasitica</name>
    <dbReference type="NCBI Taxonomy" id="470096"/>
    <lineage>
        <taxon>Eukaryota</taxon>
        <taxon>Fungi</taxon>
        <taxon>Dikarya</taxon>
        <taxon>Ascomycota</taxon>
        <taxon>Pezizomycotina</taxon>
        <taxon>Dothideomycetes</taxon>
        <taxon>Dothideomycetes incertae sedis</taxon>
        <taxon>Acrospermales</taxon>
        <taxon>Acrospermaceae</taxon>
        <taxon>Pseudovirgaria</taxon>
    </lineage>
</organism>
<dbReference type="AlphaFoldDB" id="A0A6A6VX40"/>
<keyword evidence="3" id="KW-1185">Reference proteome</keyword>
<reference evidence="2" key="1">
    <citation type="journal article" date="2020" name="Stud. Mycol.">
        <title>101 Dothideomycetes genomes: a test case for predicting lifestyles and emergence of pathogens.</title>
        <authorList>
            <person name="Haridas S."/>
            <person name="Albert R."/>
            <person name="Binder M."/>
            <person name="Bloem J."/>
            <person name="Labutti K."/>
            <person name="Salamov A."/>
            <person name="Andreopoulos B."/>
            <person name="Baker S."/>
            <person name="Barry K."/>
            <person name="Bills G."/>
            <person name="Bluhm B."/>
            <person name="Cannon C."/>
            <person name="Castanera R."/>
            <person name="Culley D."/>
            <person name="Daum C."/>
            <person name="Ezra D."/>
            <person name="Gonzalez J."/>
            <person name="Henrissat B."/>
            <person name="Kuo A."/>
            <person name="Liang C."/>
            <person name="Lipzen A."/>
            <person name="Lutzoni F."/>
            <person name="Magnuson J."/>
            <person name="Mondo S."/>
            <person name="Nolan M."/>
            <person name="Ohm R."/>
            <person name="Pangilinan J."/>
            <person name="Park H.-J."/>
            <person name="Ramirez L."/>
            <person name="Alfaro M."/>
            <person name="Sun H."/>
            <person name="Tritt A."/>
            <person name="Yoshinaga Y."/>
            <person name="Zwiers L.-H."/>
            <person name="Turgeon B."/>
            <person name="Goodwin S."/>
            <person name="Spatafora J."/>
            <person name="Crous P."/>
            <person name="Grigoriev I."/>
        </authorList>
    </citation>
    <scope>NUCLEOTIDE SEQUENCE</scope>
    <source>
        <strain evidence="2">CBS 121739</strain>
    </source>
</reference>
<dbReference type="OrthoDB" id="2245989at2759"/>
<evidence type="ECO:0000313" key="2">
    <source>
        <dbReference type="EMBL" id="KAF2754366.1"/>
    </source>
</evidence>
<gene>
    <name evidence="2" type="ORF">EJ05DRAFT_139342</name>
</gene>
<sequence length="237" mass="26823">MMASLQLTDSEAEKACRGECWHGVQDARERKRIRKARFKALAQHQHQQHHQTPNTSEVEGSKDGDDDPFCHIMDTLPPLDPALNIATYSPSEVVSSKPEDMFAIVPPTLDPSDQVAATALPAHYALFLNGDILGLTCGMSAPSRSLTPIEIVPASLYPSMLQLVTVHKLWIDRFPFPRFRENMLNLSPVIDDEQFLRDLFGLDSGKSFCVREGGMSWEPRDWFMGKQMSEKWGWLFY</sequence>
<evidence type="ECO:0008006" key="4">
    <source>
        <dbReference type="Google" id="ProtNLM"/>
    </source>
</evidence>
<dbReference type="InterPro" id="IPR021833">
    <property type="entry name" value="DUF3425"/>
</dbReference>
<name>A0A6A6VX40_9PEZI</name>
<dbReference type="PANTHER" id="PTHR38116:SF1">
    <property type="entry name" value="BZIP DOMAIN-CONTAINING PROTEIN"/>
    <property type="match status" value="1"/>
</dbReference>